<keyword evidence="6" id="KW-0256">Endoplasmic reticulum</keyword>
<feature type="domain" description="Thioredoxin" evidence="10">
    <location>
        <begin position="5"/>
        <end position="57"/>
    </location>
</feature>
<accession>A0ABP0CUW0</accession>
<dbReference type="PANTHER" id="PTHR18929">
    <property type="entry name" value="PROTEIN DISULFIDE ISOMERASE"/>
    <property type="match status" value="1"/>
</dbReference>
<dbReference type="SUPFAM" id="SSF52833">
    <property type="entry name" value="Thioredoxin-like"/>
    <property type="match status" value="2"/>
</dbReference>
<dbReference type="InterPro" id="IPR013766">
    <property type="entry name" value="Thioredoxin_domain"/>
</dbReference>
<gene>
    <name evidence="11" type="primary">TRM6_2</name>
    <name evidence="11" type="ORF">SCUCBS95973_009246</name>
</gene>
<evidence type="ECO:0000256" key="1">
    <source>
        <dbReference type="ARBA" id="ARBA00001182"/>
    </source>
</evidence>
<dbReference type="EC" id="5.3.4.1" evidence="5"/>
<evidence type="ECO:0000256" key="9">
    <source>
        <dbReference type="ARBA" id="ARBA00039846"/>
    </source>
</evidence>
<evidence type="ECO:0000256" key="5">
    <source>
        <dbReference type="ARBA" id="ARBA00012723"/>
    </source>
</evidence>
<evidence type="ECO:0000256" key="7">
    <source>
        <dbReference type="ARBA" id="ARBA00023235"/>
    </source>
</evidence>
<proteinExistence type="inferred from homology"/>
<dbReference type="PANTHER" id="PTHR18929:SF132">
    <property type="entry name" value="PROTEIN DISULFIDE-ISOMERASE A3"/>
    <property type="match status" value="1"/>
</dbReference>
<evidence type="ECO:0000313" key="12">
    <source>
        <dbReference type="Proteomes" id="UP001642405"/>
    </source>
</evidence>
<dbReference type="Proteomes" id="UP001642405">
    <property type="component" value="Unassembled WGS sequence"/>
</dbReference>
<comment type="similarity">
    <text evidence="4">Belongs to the protein disulfide isomerase family.</text>
</comment>
<comment type="function">
    <text evidence="2">Participates in the folding of proteins containing disulfide bonds, may be involved in glycosylation, prolyl hydroxylation and triglyceride transfer.</text>
</comment>
<evidence type="ECO:0000256" key="3">
    <source>
        <dbReference type="ARBA" id="ARBA00004319"/>
    </source>
</evidence>
<comment type="catalytic activity">
    <reaction evidence="1">
        <text>Catalyzes the rearrangement of -S-S- bonds in proteins.</text>
        <dbReference type="EC" id="5.3.4.1"/>
    </reaction>
</comment>
<dbReference type="EMBL" id="CAWUHB010000097">
    <property type="protein sequence ID" value="CAK7235367.1"/>
    <property type="molecule type" value="Genomic_DNA"/>
</dbReference>
<comment type="caution">
    <text evidence="11">The sequence shown here is derived from an EMBL/GenBank/DDBJ whole genome shotgun (WGS) entry which is preliminary data.</text>
</comment>
<name>A0ABP0CUW0_9PEZI</name>
<reference evidence="11 12" key="1">
    <citation type="submission" date="2024-01" db="EMBL/GenBank/DDBJ databases">
        <authorList>
            <person name="Allen C."/>
            <person name="Tagirdzhanova G."/>
        </authorList>
    </citation>
    <scope>NUCLEOTIDE SEQUENCE [LARGE SCALE GENOMIC DNA]</scope>
</reference>
<dbReference type="Pfam" id="PF00085">
    <property type="entry name" value="Thioredoxin"/>
    <property type="match status" value="1"/>
</dbReference>
<evidence type="ECO:0000256" key="8">
    <source>
        <dbReference type="ARBA" id="ARBA00023284"/>
    </source>
</evidence>
<evidence type="ECO:0000256" key="6">
    <source>
        <dbReference type="ARBA" id="ARBA00022824"/>
    </source>
</evidence>
<dbReference type="InterPro" id="IPR036249">
    <property type="entry name" value="Thioredoxin-like_sf"/>
</dbReference>
<keyword evidence="7" id="KW-0413">Isomerase</keyword>
<dbReference type="Gene3D" id="3.40.30.10">
    <property type="entry name" value="Glutaredoxin"/>
    <property type="match status" value="2"/>
</dbReference>
<organism evidence="11 12">
    <name type="scientific">Sporothrix curviconia</name>
    <dbReference type="NCBI Taxonomy" id="1260050"/>
    <lineage>
        <taxon>Eukaryota</taxon>
        <taxon>Fungi</taxon>
        <taxon>Dikarya</taxon>
        <taxon>Ascomycota</taxon>
        <taxon>Pezizomycotina</taxon>
        <taxon>Sordariomycetes</taxon>
        <taxon>Sordariomycetidae</taxon>
        <taxon>Ophiostomatales</taxon>
        <taxon>Ophiostomataceae</taxon>
        <taxon>Sporothrix</taxon>
    </lineage>
</organism>
<protein>
    <recommendedName>
        <fullName evidence="9">Protein disulfide-isomerase</fullName>
        <ecNumber evidence="5">5.3.4.1</ecNumber>
    </recommendedName>
</protein>
<keyword evidence="12" id="KW-1185">Reference proteome</keyword>
<evidence type="ECO:0000259" key="10">
    <source>
        <dbReference type="Pfam" id="PF00085"/>
    </source>
</evidence>
<evidence type="ECO:0000256" key="2">
    <source>
        <dbReference type="ARBA" id="ARBA00002692"/>
    </source>
</evidence>
<sequence length="314" mass="34249">MDNTDAAVLSIDCTKDAALCDELDVASYPAIRLFHRDGRVQRYRGVREAPELTSFLRRSARPLLSSVDDKNLTALLAADPDEIVVVAQYGTDDSTFPERYSQLARTYFDRYTFATGPSLSSPSSASSSSSSSVSCYRGGEKLAIRTVGELAHATTALASFLVDVCAAPLVVDLTRRNELQYLDPGLGKSLVHFLYRTSDERRAHAAAVRPLAQTYADYLVFTTIDVREHGDAMVSSLGLGEAFRDKKNAKRPLLAVQNPSNGDVFPFRDSGENEGTKGAPLNAAVIEKFLMDIIQGVIQPWRPGAEGGQKHDEL</sequence>
<evidence type="ECO:0000256" key="4">
    <source>
        <dbReference type="ARBA" id="ARBA00006347"/>
    </source>
</evidence>
<evidence type="ECO:0000313" key="11">
    <source>
        <dbReference type="EMBL" id="CAK7235367.1"/>
    </source>
</evidence>
<comment type="subcellular location">
    <subcellularLocation>
        <location evidence="3">Endoplasmic reticulum lumen</location>
    </subcellularLocation>
</comment>
<keyword evidence="8" id="KW-0676">Redox-active center</keyword>